<evidence type="ECO:0000313" key="1">
    <source>
        <dbReference type="EMBL" id="PSR87409.1"/>
    </source>
</evidence>
<dbReference type="Proteomes" id="UP000241462">
    <property type="component" value="Unassembled WGS sequence"/>
</dbReference>
<name>A0A2T3A9V7_9PEZI</name>
<proteinExistence type="predicted"/>
<keyword evidence="2" id="KW-1185">Reference proteome</keyword>
<protein>
    <submittedName>
        <fullName evidence="1">Uncharacterized protein</fullName>
    </submittedName>
</protein>
<evidence type="ECO:0000313" key="2">
    <source>
        <dbReference type="Proteomes" id="UP000241462"/>
    </source>
</evidence>
<organism evidence="1 2">
    <name type="scientific">Coniella lustricola</name>
    <dbReference type="NCBI Taxonomy" id="2025994"/>
    <lineage>
        <taxon>Eukaryota</taxon>
        <taxon>Fungi</taxon>
        <taxon>Dikarya</taxon>
        <taxon>Ascomycota</taxon>
        <taxon>Pezizomycotina</taxon>
        <taxon>Sordariomycetes</taxon>
        <taxon>Sordariomycetidae</taxon>
        <taxon>Diaporthales</taxon>
        <taxon>Schizoparmaceae</taxon>
        <taxon>Coniella</taxon>
    </lineage>
</organism>
<reference evidence="1 2" key="1">
    <citation type="journal article" date="2018" name="Mycol. Prog.">
        <title>Coniella lustricola, a new species from submerged detritus.</title>
        <authorList>
            <person name="Raudabaugh D.B."/>
            <person name="Iturriaga T."/>
            <person name="Carver A."/>
            <person name="Mondo S."/>
            <person name="Pangilinan J."/>
            <person name="Lipzen A."/>
            <person name="He G."/>
            <person name="Amirebrahimi M."/>
            <person name="Grigoriev I.V."/>
            <person name="Miller A.N."/>
        </authorList>
    </citation>
    <scope>NUCLEOTIDE SEQUENCE [LARGE SCALE GENOMIC DNA]</scope>
    <source>
        <strain evidence="1 2">B22-T-1</strain>
    </source>
</reference>
<dbReference type="AlphaFoldDB" id="A0A2T3A9V7"/>
<dbReference type="InParanoid" id="A0A2T3A9V7"/>
<accession>A0A2T3A9V7</accession>
<gene>
    <name evidence="1" type="ORF">BD289DRAFT_234856</name>
</gene>
<sequence length="168" mass="18420">MQVGVCRLGAAVIQAYRADNADTILGRDTQDTGSECCSRLRKDWQFAIGTTPRTISVHVSTTDPSPIQGNIYGGSHGNLPVTASHHAFNPTLITHTLRCQYTLMHLHVHLLAPVCGPTTTTCANPMHFDLGSCWVLESPDEVSPSKEGHSRTIAQRYLNGLWRKTLLE</sequence>
<dbReference type="EMBL" id="KZ678429">
    <property type="protein sequence ID" value="PSR87409.1"/>
    <property type="molecule type" value="Genomic_DNA"/>
</dbReference>